<organism evidence="8">
    <name type="scientific">Brachypodium distachyon</name>
    <name type="common">Purple false brome</name>
    <name type="synonym">Trachynia distachya</name>
    <dbReference type="NCBI Taxonomy" id="15368"/>
    <lineage>
        <taxon>Eukaryota</taxon>
        <taxon>Viridiplantae</taxon>
        <taxon>Streptophyta</taxon>
        <taxon>Embryophyta</taxon>
        <taxon>Tracheophyta</taxon>
        <taxon>Spermatophyta</taxon>
        <taxon>Magnoliopsida</taxon>
        <taxon>Liliopsida</taxon>
        <taxon>Poales</taxon>
        <taxon>Poaceae</taxon>
        <taxon>BOP clade</taxon>
        <taxon>Pooideae</taxon>
        <taxon>Stipodae</taxon>
        <taxon>Brachypodieae</taxon>
        <taxon>Brachypodium</taxon>
    </lineage>
</organism>
<dbReference type="FunCoup" id="I1HFV1">
    <property type="interactions" value="1074"/>
</dbReference>
<dbReference type="Pfam" id="PF03661">
    <property type="entry name" value="TMEM33_Pom33"/>
    <property type="match status" value="1"/>
</dbReference>
<dbReference type="InterPro" id="IPR051645">
    <property type="entry name" value="PER33/POM33_regulator"/>
</dbReference>
<dbReference type="AlphaFoldDB" id="I1HFV1"/>
<dbReference type="InterPro" id="IPR005344">
    <property type="entry name" value="TMEM33/Pom33"/>
</dbReference>
<accession>I1HFV1</accession>
<evidence type="ECO:0000256" key="1">
    <source>
        <dbReference type="ARBA" id="ARBA00004141"/>
    </source>
</evidence>
<evidence type="ECO:0000256" key="2">
    <source>
        <dbReference type="ARBA" id="ARBA00007322"/>
    </source>
</evidence>
<reference evidence="8" key="3">
    <citation type="submission" date="2018-08" db="UniProtKB">
        <authorList>
            <consortium name="EnsemblPlants"/>
        </authorList>
    </citation>
    <scope>IDENTIFICATION</scope>
    <source>
        <strain evidence="8">cv. Bd21</strain>
    </source>
</reference>
<feature type="compositionally biased region" description="Low complexity" evidence="6">
    <location>
        <begin position="88"/>
        <end position="116"/>
    </location>
</feature>
<dbReference type="EMBL" id="CM000881">
    <property type="protein sequence ID" value="KQK04605.1"/>
    <property type="molecule type" value="Genomic_DNA"/>
</dbReference>
<comment type="subcellular location">
    <subcellularLocation>
        <location evidence="1">Membrane</location>
        <topology evidence="1">Multi-pass membrane protein</topology>
    </subcellularLocation>
</comment>
<reference evidence="7" key="2">
    <citation type="submission" date="2017-06" db="EMBL/GenBank/DDBJ databases">
        <title>WGS assembly of Brachypodium distachyon.</title>
        <authorList>
            <consortium name="The International Brachypodium Initiative"/>
            <person name="Lucas S."/>
            <person name="Harmon-Smith M."/>
            <person name="Lail K."/>
            <person name="Tice H."/>
            <person name="Grimwood J."/>
            <person name="Bruce D."/>
            <person name="Barry K."/>
            <person name="Shu S."/>
            <person name="Lindquist E."/>
            <person name="Wang M."/>
            <person name="Pitluck S."/>
            <person name="Vogel J.P."/>
            <person name="Garvin D.F."/>
            <person name="Mockler T.C."/>
            <person name="Schmutz J."/>
            <person name="Rokhsar D."/>
            <person name="Bevan M.W."/>
        </authorList>
    </citation>
    <scope>NUCLEOTIDE SEQUENCE</scope>
    <source>
        <strain evidence="7">Bd21</strain>
    </source>
</reference>
<reference evidence="7 8" key="1">
    <citation type="journal article" date="2010" name="Nature">
        <title>Genome sequencing and analysis of the model grass Brachypodium distachyon.</title>
        <authorList>
            <consortium name="International Brachypodium Initiative"/>
        </authorList>
    </citation>
    <scope>NUCLEOTIDE SEQUENCE [LARGE SCALE GENOMIC DNA]</scope>
    <source>
        <strain evidence="7 8">Bd21</strain>
    </source>
</reference>
<dbReference type="GO" id="GO:0061024">
    <property type="term" value="P:membrane organization"/>
    <property type="evidence" value="ECO:0000318"/>
    <property type="project" value="GO_Central"/>
</dbReference>
<dbReference type="EnsemblPlants" id="KQK04605">
    <property type="protein sequence ID" value="KQK04605"/>
    <property type="gene ID" value="BRADI_2g14580v3"/>
</dbReference>
<dbReference type="ExpressionAtlas" id="I1HFV1">
    <property type="expression patterns" value="baseline"/>
</dbReference>
<dbReference type="RefSeq" id="XP_010230961.1">
    <property type="nucleotide sequence ID" value="XM_010232659.3"/>
</dbReference>
<dbReference type="STRING" id="15368.I1HFV1"/>
<proteinExistence type="inferred from homology"/>
<keyword evidence="4" id="KW-1133">Transmembrane helix</keyword>
<evidence type="ECO:0000256" key="5">
    <source>
        <dbReference type="ARBA" id="ARBA00023136"/>
    </source>
</evidence>
<evidence type="ECO:0000313" key="7">
    <source>
        <dbReference type="EMBL" id="KQK04605.1"/>
    </source>
</evidence>
<evidence type="ECO:0000256" key="6">
    <source>
        <dbReference type="SAM" id="MobiDB-lite"/>
    </source>
</evidence>
<keyword evidence="3" id="KW-0812">Transmembrane</keyword>
<keyword evidence="5" id="KW-0472">Membrane</keyword>
<comment type="similarity">
    <text evidence="2">Belongs to the PER33/POM33 family.</text>
</comment>
<sequence length="358" mass="40389">MGGGDASGLGAGPEREQEEEQARKRAAAAGYDYEGDARWAEYWSNVLVPPHLASRPDVVGHLQRKFYQRYIDRDLVVEPMSSIGSTQASRPEVRSSSSASSESVRPRNSGSSSRSAAPPPPPPQTDRAANPLRFDARTIHFSINAWVLVVAGLGMLPILPKHLADRACKLSLLGTILSSGYSLYSTYGKPRALNMQAIQGWLNSVLGTKDFIHLMFSLLLFTSQLHLKIAALPVFCWALDHVARFLRRNFTHSSFYRAYLEEPCLWVETNNTTLSLLSSNAELALGFLLIISLFSWRRNIIQTFMYWNLLKLMYRAPVTSSYHQSTWAKIGRTVNPYIHRYAPFLQTPISTIQRWWLR</sequence>
<name>I1HFV1_BRADI</name>
<dbReference type="GO" id="GO:0005783">
    <property type="term" value="C:endoplasmic reticulum"/>
    <property type="evidence" value="ECO:0000318"/>
    <property type="project" value="GO_Central"/>
</dbReference>
<keyword evidence="9" id="KW-1185">Reference proteome</keyword>
<dbReference type="PANTHER" id="PTHR12703:SF7">
    <property type="entry name" value="OS05G0589000 PROTEIN"/>
    <property type="match status" value="1"/>
</dbReference>
<dbReference type="KEGG" id="bdi:100824063"/>
<evidence type="ECO:0000256" key="4">
    <source>
        <dbReference type="ARBA" id="ARBA00022989"/>
    </source>
</evidence>
<feature type="region of interest" description="Disordered" evidence="6">
    <location>
        <begin position="1"/>
        <end position="28"/>
    </location>
</feature>
<dbReference type="GeneID" id="100824063"/>
<dbReference type="GO" id="GO:0071786">
    <property type="term" value="P:endoplasmic reticulum tubular network organization"/>
    <property type="evidence" value="ECO:0000318"/>
    <property type="project" value="GO_Central"/>
</dbReference>
<dbReference type="OrthoDB" id="2017147at2759"/>
<feature type="region of interest" description="Disordered" evidence="6">
    <location>
        <begin position="82"/>
        <end position="129"/>
    </location>
</feature>
<protein>
    <submittedName>
        <fullName evidence="7 8">Uncharacterized protein</fullName>
    </submittedName>
</protein>
<dbReference type="Proteomes" id="UP000008810">
    <property type="component" value="Chromosome 2"/>
</dbReference>
<dbReference type="PANTHER" id="PTHR12703">
    <property type="entry name" value="TRANSMEMBRANE PROTEIN 33"/>
    <property type="match status" value="1"/>
</dbReference>
<dbReference type="Gramene" id="KQK04605">
    <property type="protein sequence ID" value="KQK04605"/>
    <property type="gene ID" value="BRADI_2g14580v3"/>
</dbReference>
<feature type="compositionally biased region" description="Gly residues" evidence="6">
    <location>
        <begin position="1"/>
        <end position="11"/>
    </location>
</feature>
<evidence type="ECO:0000313" key="8">
    <source>
        <dbReference type="EnsemblPlants" id="KQK04605"/>
    </source>
</evidence>
<evidence type="ECO:0000313" key="9">
    <source>
        <dbReference type="Proteomes" id="UP000008810"/>
    </source>
</evidence>
<gene>
    <name evidence="8" type="primary">LOC100824063</name>
    <name evidence="7" type="ORF">BRADI_2g14580v3</name>
</gene>
<evidence type="ECO:0000256" key="3">
    <source>
        <dbReference type="ARBA" id="ARBA00022692"/>
    </source>
</evidence>
<dbReference type="GO" id="GO:0016020">
    <property type="term" value="C:membrane"/>
    <property type="evidence" value="ECO:0007669"/>
    <property type="project" value="UniProtKB-SubCell"/>
</dbReference>